<evidence type="ECO:0000256" key="3">
    <source>
        <dbReference type="ARBA" id="ARBA00022692"/>
    </source>
</evidence>
<proteinExistence type="predicted"/>
<dbReference type="HOGENOM" id="CLU_952929_0_0_4"/>
<keyword evidence="3 6" id="KW-0812">Transmembrane</keyword>
<name>S3BNZ7_9BURK</name>
<evidence type="ECO:0000259" key="7">
    <source>
        <dbReference type="Pfam" id="PF00482"/>
    </source>
</evidence>
<dbReference type="AlphaFoldDB" id="S3BNZ7"/>
<keyword evidence="4 6" id="KW-1133">Transmembrane helix</keyword>
<feature type="transmembrane region" description="Helical" evidence="6">
    <location>
        <begin position="263"/>
        <end position="283"/>
    </location>
</feature>
<evidence type="ECO:0000313" key="9">
    <source>
        <dbReference type="Proteomes" id="UP000014400"/>
    </source>
</evidence>
<protein>
    <recommendedName>
        <fullName evidence="7">Type II secretion system protein GspF domain-containing protein</fullName>
    </recommendedName>
</protein>
<comment type="subcellular location">
    <subcellularLocation>
        <location evidence="1">Cell membrane</location>
        <topology evidence="1">Multi-pass membrane protein</topology>
    </subcellularLocation>
</comment>
<comment type="caution">
    <text evidence="8">The sequence shown here is derived from an EMBL/GenBank/DDBJ whole genome shotgun (WGS) entry which is preliminary data.</text>
</comment>
<sequence>MTKEFAALIFIGLLVLVVLVYAVFSARERSGAVEARLAAMSGLGGANNRLAKNAQLAAFLRQPECQATILVMMGALLLGWFLKLSIAAEVLLLVMVGAASWIIVRRWRLDRARRAFLSRFPEAVDNFTRSIQAGIPVDRALKILGEAYDDEFGRRVLKLCREMKVGLPFREALGNFADELDDLDVDFFCEVLALNRETGSALSPMLASLSMMLRERRAIDRKLKALTSESRASARVLCLLPVFILGLQAFLNPSQLLFLVNDPAGRIVAGCALACMLAGFIIIQRMSRSLNG</sequence>
<gene>
    <name evidence="8" type="ORF">HMPREF1476_00406</name>
</gene>
<evidence type="ECO:0000256" key="5">
    <source>
        <dbReference type="ARBA" id="ARBA00023136"/>
    </source>
</evidence>
<evidence type="ECO:0000256" key="6">
    <source>
        <dbReference type="SAM" id="Phobius"/>
    </source>
</evidence>
<dbReference type="RefSeq" id="WP_016473804.1">
    <property type="nucleotide sequence ID" value="NZ_KE150480.1"/>
</dbReference>
<dbReference type="Proteomes" id="UP000014400">
    <property type="component" value="Unassembled WGS sequence"/>
</dbReference>
<dbReference type="Pfam" id="PF00482">
    <property type="entry name" value="T2SSF"/>
    <property type="match status" value="1"/>
</dbReference>
<keyword evidence="5 6" id="KW-0472">Membrane</keyword>
<dbReference type="PATRIC" id="fig|1203554.3.peg.388"/>
<dbReference type="PANTHER" id="PTHR35007:SF1">
    <property type="entry name" value="PILUS ASSEMBLY PROTEIN"/>
    <property type="match status" value="1"/>
</dbReference>
<dbReference type="InterPro" id="IPR042094">
    <property type="entry name" value="T2SS_GspF_sf"/>
</dbReference>
<accession>S3BNZ7</accession>
<dbReference type="Gene3D" id="1.20.81.30">
    <property type="entry name" value="Type II secretion system (T2SS), domain F"/>
    <property type="match status" value="1"/>
</dbReference>
<feature type="transmembrane region" description="Helical" evidence="6">
    <location>
        <begin position="80"/>
        <end position="104"/>
    </location>
</feature>
<organism evidence="8 9">
    <name type="scientific">Sutterella wadsworthensis HGA0223</name>
    <dbReference type="NCBI Taxonomy" id="1203554"/>
    <lineage>
        <taxon>Bacteria</taxon>
        <taxon>Pseudomonadati</taxon>
        <taxon>Pseudomonadota</taxon>
        <taxon>Betaproteobacteria</taxon>
        <taxon>Burkholderiales</taxon>
        <taxon>Sutterellaceae</taxon>
        <taxon>Sutterella</taxon>
    </lineage>
</organism>
<reference evidence="8 9" key="1">
    <citation type="submission" date="2013-04" db="EMBL/GenBank/DDBJ databases">
        <title>The Genome Sequence of Sutterella wadsworthensis HGA0223.</title>
        <authorList>
            <consortium name="The Broad Institute Genomics Platform"/>
            <person name="Earl A."/>
            <person name="Ward D."/>
            <person name="Feldgarden M."/>
            <person name="Gevers D."/>
            <person name="Schmidt T.M."/>
            <person name="Dover J."/>
            <person name="Dai D."/>
            <person name="Walker B."/>
            <person name="Young S."/>
            <person name="Zeng Q."/>
            <person name="Gargeya S."/>
            <person name="Fitzgerald M."/>
            <person name="Haas B."/>
            <person name="Abouelleil A."/>
            <person name="Allen A.W."/>
            <person name="Alvarado L."/>
            <person name="Arachchi H.M."/>
            <person name="Berlin A.M."/>
            <person name="Chapman S.B."/>
            <person name="Gainer-Dewar J."/>
            <person name="Goldberg J."/>
            <person name="Griggs A."/>
            <person name="Gujja S."/>
            <person name="Hansen M."/>
            <person name="Howarth C."/>
            <person name="Imamovic A."/>
            <person name="Ireland A."/>
            <person name="Larimer J."/>
            <person name="McCowan C."/>
            <person name="Murphy C."/>
            <person name="Pearson M."/>
            <person name="Poon T.W."/>
            <person name="Priest M."/>
            <person name="Roberts A."/>
            <person name="Saif S."/>
            <person name="Shea T."/>
            <person name="Sisk P."/>
            <person name="Sykes S."/>
            <person name="Wortman J."/>
            <person name="Nusbaum C."/>
            <person name="Birren B."/>
        </authorList>
    </citation>
    <scope>NUCLEOTIDE SEQUENCE [LARGE SCALE GENOMIC DNA]</scope>
    <source>
        <strain evidence="8 9">HGA0223</strain>
    </source>
</reference>
<dbReference type="GO" id="GO:0005886">
    <property type="term" value="C:plasma membrane"/>
    <property type="evidence" value="ECO:0007669"/>
    <property type="project" value="UniProtKB-SubCell"/>
</dbReference>
<dbReference type="EMBL" id="ATCF01000005">
    <property type="protein sequence ID" value="EPE01096.1"/>
    <property type="molecule type" value="Genomic_DNA"/>
</dbReference>
<feature type="transmembrane region" description="Helical" evidence="6">
    <location>
        <begin position="5"/>
        <end position="24"/>
    </location>
</feature>
<keyword evidence="9" id="KW-1185">Reference proteome</keyword>
<dbReference type="STRING" id="1203554.HMPREF1476_00406"/>
<dbReference type="eggNOG" id="COG4965">
    <property type="taxonomic scope" value="Bacteria"/>
</dbReference>
<evidence type="ECO:0000256" key="2">
    <source>
        <dbReference type="ARBA" id="ARBA00022475"/>
    </source>
</evidence>
<dbReference type="PANTHER" id="PTHR35007">
    <property type="entry name" value="INTEGRAL MEMBRANE PROTEIN-RELATED"/>
    <property type="match status" value="1"/>
</dbReference>
<keyword evidence="2" id="KW-1003">Cell membrane</keyword>
<evidence type="ECO:0000256" key="1">
    <source>
        <dbReference type="ARBA" id="ARBA00004651"/>
    </source>
</evidence>
<dbReference type="InterPro" id="IPR018076">
    <property type="entry name" value="T2SS_GspF_dom"/>
</dbReference>
<evidence type="ECO:0000313" key="8">
    <source>
        <dbReference type="EMBL" id="EPE01096.1"/>
    </source>
</evidence>
<feature type="transmembrane region" description="Helical" evidence="6">
    <location>
        <begin position="232"/>
        <end position="251"/>
    </location>
</feature>
<feature type="domain" description="Type II secretion system protein GspF" evidence="7">
    <location>
        <begin position="125"/>
        <end position="246"/>
    </location>
</feature>
<evidence type="ECO:0000256" key="4">
    <source>
        <dbReference type="ARBA" id="ARBA00022989"/>
    </source>
</evidence>